<dbReference type="SUPFAM" id="SSF52058">
    <property type="entry name" value="L domain-like"/>
    <property type="match status" value="1"/>
</dbReference>
<name>A0A381SM23_9ZZZZ</name>
<dbReference type="PANTHER" id="PTHR48051:SF1">
    <property type="entry name" value="RAS SUPPRESSOR PROTEIN 1"/>
    <property type="match status" value="1"/>
</dbReference>
<organism evidence="3">
    <name type="scientific">marine metagenome</name>
    <dbReference type="NCBI Taxonomy" id="408172"/>
    <lineage>
        <taxon>unclassified sequences</taxon>
        <taxon>metagenomes</taxon>
        <taxon>ecological metagenomes</taxon>
    </lineage>
</organism>
<dbReference type="Pfam" id="PF13855">
    <property type="entry name" value="LRR_8"/>
    <property type="match status" value="1"/>
</dbReference>
<evidence type="ECO:0008006" key="4">
    <source>
        <dbReference type="Google" id="ProtNLM"/>
    </source>
</evidence>
<reference evidence="3" key="1">
    <citation type="submission" date="2018-05" db="EMBL/GenBank/DDBJ databases">
        <authorList>
            <person name="Lanie J.A."/>
            <person name="Ng W.-L."/>
            <person name="Kazmierczak K.M."/>
            <person name="Andrzejewski T.M."/>
            <person name="Davidsen T.M."/>
            <person name="Wayne K.J."/>
            <person name="Tettelin H."/>
            <person name="Glass J.I."/>
            <person name="Rusch D."/>
            <person name="Podicherti R."/>
            <person name="Tsui H.-C.T."/>
            <person name="Winkler M.E."/>
        </authorList>
    </citation>
    <scope>NUCLEOTIDE SEQUENCE</scope>
</reference>
<dbReference type="InterPro" id="IPR050216">
    <property type="entry name" value="LRR_domain-containing"/>
</dbReference>
<dbReference type="PROSITE" id="PS51450">
    <property type="entry name" value="LRR"/>
    <property type="match status" value="1"/>
</dbReference>
<dbReference type="InterPro" id="IPR001611">
    <property type="entry name" value="Leu-rich_rpt"/>
</dbReference>
<evidence type="ECO:0000256" key="2">
    <source>
        <dbReference type="ARBA" id="ARBA00022737"/>
    </source>
</evidence>
<dbReference type="InterPro" id="IPR003591">
    <property type="entry name" value="Leu-rich_rpt_typical-subtyp"/>
</dbReference>
<dbReference type="Gene3D" id="3.80.10.10">
    <property type="entry name" value="Ribonuclease Inhibitor"/>
    <property type="match status" value="1"/>
</dbReference>
<evidence type="ECO:0000256" key="1">
    <source>
        <dbReference type="ARBA" id="ARBA00022614"/>
    </source>
</evidence>
<keyword evidence="2" id="KW-0677">Repeat</keyword>
<dbReference type="EMBL" id="UINC01003294">
    <property type="protein sequence ID" value="SVA05056.1"/>
    <property type="molecule type" value="Genomic_DNA"/>
</dbReference>
<sequence>MKKSILINLVFYFLSQFVYGQCEEGFIYINEIPSSVTMWPADSCFYTDDLTALEDILSINELSSYTSPLEMGTQTWINGRFKNWVADYNFSGSGLAEPISILPESIGHWTQLSYLALQWNNLSSVPESLGLLTGLSSLYISNNQLSSLPEAIGNLSNLYFVDLGYNQIEAIPESFCDLDNLSYLWLFNNLLSSMPECICDLNIDWSGTDAAWYPYFAIGGNYLCEDLPMCIANSEHLDISLDQFIYSFMVEDAQNCGGDSLTVNVQTDWNLVGLPLEVEDPFYVAVFPSAIPGTLFLFDGTYVQTQDLINGNGYWLRFDEPATVAITGTAIQELSINLLMDWNLISGISDVVDISQINDPDGIIIPGTFYGFEDTYTQVSQLEPGRGYWVRTNNFGEIILSANSQFVTRLGDIEPKNTNTLKFGKHTLYFGENVLEENVLSYSLPPKPPSGALDIRFFSDTKLCVWDECVIEIMGSGQPVTLECDIKKGEIWEIVDEYGNMFMCSGNQIVNLSGTSQTLVLRQSINSISPHSFSMGPSYPNPFNPLTTISYTLQKPSHVVFSVLNINGEEIDRLVDSIQDIGPRSIIWDSKDHPSGVYLFKLVVGEKTLFSKGLLLK</sequence>
<dbReference type="GO" id="GO:0005737">
    <property type="term" value="C:cytoplasm"/>
    <property type="evidence" value="ECO:0007669"/>
    <property type="project" value="TreeGrafter"/>
</dbReference>
<protein>
    <recommendedName>
        <fullName evidence="4">Secretion system C-terminal sorting domain-containing protein</fullName>
    </recommendedName>
</protein>
<evidence type="ECO:0000313" key="3">
    <source>
        <dbReference type="EMBL" id="SVA05056.1"/>
    </source>
</evidence>
<dbReference type="PANTHER" id="PTHR48051">
    <property type="match status" value="1"/>
</dbReference>
<accession>A0A381SM23</accession>
<dbReference type="InterPro" id="IPR032675">
    <property type="entry name" value="LRR_dom_sf"/>
</dbReference>
<gene>
    <name evidence="3" type="ORF">METZ01_LOCUS57910</name>
</gene>
<keyword evidence="1" id="KW-0433">Leucine-rich repeat</keyword>
<dbReference type="SMART" id="SM00369">
    <property type="entry name" value="LRR_TYP"/>
    <property type="match status" value="4"/>
</dbReference>
<dbReference type="AlphaFoldDB" id="A0A381SM23"/>
<proteinExistence type="predicted"/>
<dbReference type="Gene3D" id="2.60.40.4070">
    <property type="match status" value="1"/>
</dbReference>